<keyword evidence="4" id="KW-1185">Reference proteome</keyword>
<reference evidence="3 4" key="1">
    <citation type="submission" date="2018-03" db="EMBL/GenBank/DDBJ databases">
        <title>Genomic Encyclopedia of Type Strains, Phase III (KMG-III): the genomes of soil and plant-associated and newly described type strains.</title>
        <authorList>
            <person name="Whitman W."/>
        </authorList>
    </citation>
    <scope>NUCLEOTIDE SEQUENCE [LARGE SCALE GENOMIC DNA]</scope>
    <source>
        <strain evidence="3 4">CGMCC 1.07653</strain>
    </source>
</reference>
<feature type="domain" description="DUF4395" evidence="2">
    <location>
        <begin position="4"/>
        <end position="129"/>
    </location>
</feature>
<feature type="transmembrane region" description="Helical" evidence="1">
    <location>
        <begin position="102"/>
        <end position="129"/>
    </location>
</feature>
<name>A0A2P8HG71_9BACI</name>
<accession>A0A2P8HG71</accession>
<organism evidence="3 4">
    <name type="scientific">Salsuginibacillus halophilus</name>
    <dbReference type="NCBI Taxonomy" id="517424"/>
    <lineage>
        <taxon>Bacteria</taxon>
        <taxon>Bacillati</taxon>
        <taxon>Bacillota</taxon>
        <taxon>Bacilli</taxon>
        <taxon>Bacillales</taxon>
        <taxon>Bacillaceae</taxon>
        <taxon>Salsuginibacillus</taxon>
    </lineage>
</organism>
<dbReference type="Pfam" id="PF14340">
    <property type="entry name" value="DUF4395"/>
    <property type="match status" value="1"/>
</dbReference>
<protein>
    <submittedName>
        <fullName evidence="3">Uncharacterized protein DUF4395</fullName>
    </submittedName>
</protein>
<evidence type="ECO:0000259" key="2">
    <source>
        <dbReference type="Pfam" id="PF14340"/>
    </source>
</evidence>
<dbReference type="InterPro" id="IPR025508">
    <property type="entry name" value="DUF4395"/>
</dbReference>
<evidence type="ECO:0000256" key="1">
    <source>
        <dbReference type="SAM" id="Phobius"/>
    </source>
</evidence>
<dbReference type="InterPro" id="IPR016942">
    <property type="entry name" value="UCP030042"/>
</dbReference>
<dbReference type="PIRSF" id="PIRSF030042">
    <property type="entry name" value="UCP030042"/>
    <property type="match status" value="1"/>
</dbReference>
<evidence type="ECO:0000313" key="3">
    <source>
        <dbReference type="EMBL" id="PSL45221.1"/>
    </source>
</evidence>
<keyword evidence="1" id="KW-0472">Membrane</keyword>
<feature type="transmembrane region" description="Helical" evidence="1">
    <location>
        <begin position="32"/>
        <end position="56"/>
    </location>
</feature>
<keyword evidence="1" id="KW-0812">Transmembrane</keyword>
<dbReference type="Proteomes" id="UP000242310">
    <property type="component" value="Unassembled WGS sequence"/>
</dbReference>
<dbReference type="EMBL" id="PYAV01000007">
    <property type="protein sequence ID" value="PSL45221.1"/>
    <property type="molecule type" value="Genomic_DNA"/>
</dbReference>
<sequence length="141" mass="15831">MTEIPKPLVQANQLVLAILSGSAVLFQVPEFIALAFLLTLLPVYFGPKANVIFKLARPFVMHKIPNAETEHVKLQRFNLTLAAFMLGLSLLTLFIFGHWFGYVFAGMVTIAAVTALSGFCVGCVVYFRWNQMKYRMKKKSV</sequence>
<feature type="transmembrane region" description="Helical" evidence="1">
    <location>
        <begin position="77"/>
        <end position="96"/>
    </location>
</feature>
<evidence type="ECO:0000313" key="4">
    <source>
        <dbReference type="Proteomes" id="UP000242310"/>
    </source>
</evidence>
<dbReference type="OrthoDB" id="2376580at2"/>
<dbReference type="RefSeq" id="WP_106588862.1">
    <property type="nucleotide sequence ID" value="NZ_PYAV01000007.1"/>
</dbReference>
<keyword evidence="1" id="KW-1133">Transmembrane helix</keyword>
<comment type="caution">
    <text evidence="3">The sequence shown here is derived from an EMBL/GenBank/DDBJ whole genome shotgun (WGS) entry which is preliminary data.</text>
</comment>
<dbReference type="AlphaFoldDB" id="A0A2P8HG71"/>
<proteinExistence type="predicted"/>
<gene>
    <name evidence="3" type="ORF">B0H94_107226</name>
</gene>